<gene>
    <name evidence="1" type="ORF">J1C55_00710</name>
</gene>
<name>A0ABS8EJ84_9FLAO</name>
<dbReference type="Proteomes" id="UP000778797">
    <property type="component" value="Unassembled WGS sequence"/>
</dbReference>
<comment type="caution">
    <text evidence="1">The sequence shown here is derived from an EMBL/GenBank/DDBJ whole genome shotgun (WGS) entry which is preliminary data.</text>
</comment>
<evidence type="ECO:0000313" key="2">
    <source>
        <dbReference type="Proteomes" id="UP000778797"/>
    </source>
</evidence>
<reference evidence="1" key="1">
    <citation type="submission" date="2021-03" db="EMBL/GenBank/DDBJ databases">
        <authorList>
            <person name="Ping X."/>
        </authorList>
    </citation>
    <scope>NUCLEOTIDE SEQUENCE</scope>
    <source>
        <strain evidence="1">E313</strain>
    </source>
</reference>
<proteinExistence type="predicted"/>
<organism evidence="1 2">
    <name type="scientific">Winogradskyella immobilis</name>
    <dbReference type="NCBI Taxonomy" id="2816852"/>
    <lineage>
        <taxon>Bacteria</taxon>
        <taxon>Pseudomonadati</taxon>
        <taxon>Bacteroidota</taxon>
        <taxon>Flavobacteriia</taxon>
        <taxon>Flavobacteriales</taxon>
        <taxon>Flavobacteriaceae</taxon>
        <taxon>Winogradskyella</taxon>
    </lineage>
</organism>
<evidence type="ECO:0000313" key="1">
    <source>
        <dbReference type="EMBL" id="MCC1483096.1"/>
    </source>
</evidence>
<dbReference type="EMBL" id="JAFMPT010000001">
    <property type="protein sequence ID" value="MCC1483096.1"/>
    <property type="molecule type" value="Genomic_DNA"/>
</dbReference>
<reference evidence="1" key="2">
    <citation type="submission" date="2021-10" db="EMBL/GenBank/DDBJ databases">
        <title>Genome of Winogradskyella sp. E313.</title>
        <authorList>
            <person name="Zhou Y."/>
        </authorList>
    </citation>
    <scope>NUCLEOTIDE SEQUENCE</scope>
    <source>
        <strain evidence="1">E313</strain>
    </source>
</reference>
<protein>
    <submittedName>
        <fullName evidence="1">Uncharacterized protein</fullName>
    </submittedName>
</protein>
<sequence>MKRKIITLTLASMAFYTCSETTEVTIEENLIIEELETIVEQEDQYKNNINVREIVEIVETIESNPLLEIKGSEVEIIEVIEYIIEKEESIVEIIEDVSNN</sequence>
<dbReference type="RefSeq" id="WP_227475512.1">
    <property type="nucleotide sequence ID" value="NZ_JAFMPT010000001.1"/>
</dbReference>
<keyword evidence="2" id="KW-1185">Reference proteome</keyword>
<accession>A0ABS8EJ84</accession>